<evidence type="ECO:0000313" key="1">
    <source>
        <dbReference type="EMBL" id="KHG21140.1"/>
    </source>
</evidence>
<proteinExistence type="predicted"/>
<name>A0A0B0P7V6_GOSAR</name>
<sequence length="75" mass="8229">MKDVEATGSLGIVEDHHHTIELHFGRTLNGWQIGLVDGLFLPTRVGARVCVLAMLFEGHFEMSLSRPHGAHARGV</sequence>
<evidence type="ECO:0000313" key="2">
    <source>
        <dbReference type="Proteomes" id="UP000032142"/>
    </source>
</evidence>
<gene>
    <name evidence="1" type="ORF">F383_04903</name>
</gene>
<dbReference type="EMBL" id="KN417662">
    <property type="protein sequence ID" value="KHG21140.1"/>
    <property type="molecule type" value="Genomic_DNA"/>
</dbReference>
<dbReference type="Proteomes" id="UP000032142">
    <property type="component" value="Unassembled WGS sequence"/>
</dbReference>
<organism evidence="1 2">
    <name type="scientific">Gossypium arboreum</name>
    <name type="common">Tree cotton</name>
    <name type="synonym">Gossypium nanking</name>
    <dbReference type="NCBI Taxonomy" id="29729"/>
    <lineage>
        <taxon>Eukaryota</taxon>
        <taxon>Viridiplantae</taxon>
        <taxon>Streptophyta</taxon>
        <taxon>Embryophyta</taxon>
        <taxon>Tracheophyta</taxon>
        <taxon>Spermatophyta</taxon>
        <taxon>Magnoliopsida</taxon>
        <taxon>eudicotyledons</taxon>
        <taxon>Gunneridae</taxon>
        <taxon>Pentapetalae</taxon>
        <taxon>rosids</taxon>
        <taxon>malvids</taxon>
        <taxon>Malvales</taxon>
        <taxon>Malvaceae</taxon>
        <taxon>Malvoideae</taxon>
        <taxon>Gossypium</taxon>
    </lineage>
</organism>
<accession>A0A0B0P7V6</accession>
<dbReference type="AlphaFoldDB" id="A0A0B0P7V6"/>
<protein>
    <submittedName>
        <fullName evidence="1">Uncharacterized protein</fullName>
    </submittedName>
</protein>
<reference evidence="2" key="1">
    <citation type="submission" date="2014-09" db="EMBL/GenBank/DDBJ databases">
        <authorList>
            <person name="Mudge J."/>
            <person name="Ramaraj T."/>
            <person name="Lindquist I.E."/>
            <person name="Bharti A.K."/>
            <person name="Sundararajan A."/>
            <person name="Cameron C.T."/>
            <person name="Woodward J.E."/>
            <person name="May G.D."/>
            <person name="Brubaker C."/>
            <person name="Broadhvest J."/>
            <person name="Wilkins T.A."/>
        </authorList>
    </citation>
    <scope>NUCLEOTIDE SEQUENCE</scope>
    <source>
        <strain evidence="2">cv. AKA8401</strain>
    </source>
</reference>
<keyword evidence="2" id="KW-1185">Reference proteome</keyword>